<evidence type="ECO:0000313" key="4">
    <source>
        <dbReference type="Proteomes" id="UP000035065"/>
    </source>
</evidence>
<keyword evidence="4" id="KW-1185">Reference proteome</keyword>
<dbReference type="OrthoDB" id="3186544at2"/>
<dbReference type="EMBL" id="AEUD01000005">
    <property type="protein sequence ID" value="EGD55563.1"/>
    <property type="molecule type" value="Genomic_DNA"/>
</dbReference>
<dbReference type="SUPFAM" id="SSF46785">
    <property type="entry name" value="Winged helix' DNA-binding domain"/>
    <property type="match status" value="1"/>
</dbReference>
<accession>F1YI09</accession>
<dbReference type="RefSeq" id="WP_009678762.1">
    <property type="nucleotide sequence ID" value="NZ_AEUD01000005.1"/>
</dbReference>
<dbReference type="InterPro" id="IPR018309">
    <property type="entry name" value="Tscrpt_reg_PadR_C"/>
</dbReference>
<feature type="domain" description="Transcription regulator PadR C-terminal" evidence="2">
    <location>
        <begin position="92"/>
        <end position="174"/>
    </location>
</feature>
<reference evidence="3 4" key="1">
    <citation type="journal article" date="2011" name="J. Bacteriol.">
        <title>Draft Genome Sequence of Gordonia neofelifaecis NRRL B-59395, a Cholesterol-Degrading Actinomycete.</title>
        <authorList>
            <person name="Ge F."/>
            <person name="Li W."/>
            <person name="Chen G."/>
            <person name="Liu Y."/>
            <person name="Zhang G."/>
            <person name="Yong B."/>
            <person name="Wang Q."/>
            <person name="Wang N."/>
            <person name="Huang Z."/>
            <person name="Li W."/>
            <person name="Wang J."/>
            <person name="Wu C."/>
            <person name="Xie Q."/>
            <person name="Liu G."/>
        </authorList>
    </citation>
    <scope>NUCLEOTIDE SEQUENCE [LARGE SCALE GENOMIC DNA]</scope>
    <source>
        <strain evidence="3 4">NRRL B-59395</strain>
    </source>
</reference>
<comment type="caution">
    <text evidence="3">The sequence shown here is derived from an EMBL/GenBank/DDBJ whole genome shotgun (WGS) entry which is preliminary data.</text>
</comment>
<dbReference type="Gene3D" id="6.10.140.190">
    <property type="match status" value="1"/>
</dbReference>
<dbReference type="Pfam" id="PF10400">
    <property type="entry name" value="Vir_act_alpha_C"/>
    <property type="match status" value="1"/>
</dbReference>
<feature type="domain" description="Transcription regulator PadR N-terminal" evidence="1">
    <location>
        <begin position="7"/>
        <end position="80"/>
    </location>
</feature>
<dbReference type="Proteomes" id="UP000035065">
    <property type="component" value="Unassembled WGS sequence"/>
</dbReference>
<protein>
    <submittedName>
        <fullName evidence="3">Transcriptional regulator PadR-like protein</fullName>
    </submittedName>
</protein>
<dbReference type="eggNOG" id="COG1695">
    <property type="taxonomic scope" value="Bacteria"/>
</dbReference>
<organism evidence="3 4">
    <name type="scientific">Gordonia neofelifaecis NRRL B-59395</name>
    <dbReference type="NCBI Taxonomy" id="644548"/>
    <lineage>
        <taxon>Bacteria</taxon>
        <taxon>Bacillati</taxon>
        <taxon>Actinomycetota</taxon>
        <taxon>Actinomycetes</taxon>
        <taxon>Mycobacteriales</taxon>
        <taxon>Gordoniaceae</taxon>
        <taxon>Gordonia</taxon>
    </lineage>
</organism>
<dbReference type="STRING" id="644548.SCNU_07618"/>
<dbReference type="InterPro" id="IPR036390">
    <property type="entry name" value="WH_DNA-bd_sf"/>
</dbReference>
<dbReference type="InterPro" id="IPR005149">
    <property type="entry name" value="Tscrpt_reg_PadR_N"/>
</dbReference>
<dbReference type="AlphaFoldDB" id="F1YI09"/>
<dbReference type="Gene3D" id="1.10.10.10">
    <property type="entry name" value="Winged helix-like DNA-binding domain superfamily/Winged helix DNA-binding domain"/>
    <property type="match status" value="1"/>
</dbReference>
<evidence type="ECO:0000259" key="1">
    <source>
        <dbReference type="Pfam" id="PF03551"/>
    </source>
</evidence>
<dbReference type="PANTHER" id="PTHR43252:SF4">
    <property type="entry name" value="TRANSCRIPTIONAL REGULATORY PROTEIN"/>
    <property type="match status" value="1"/>
</dbReference>
<gene>
    <name evidence="3" type="ORF">SCNU_07618</name>
</gene>
<dbReference type="InterPro" id="IPR036388">
    <property type="entry name" value="WH-like_DNA-bd_sf"/>
</dbReference>
<evidence type="ECO:0000259" key="2">
    <source>
        <dbReference type="Pfam" id="PF10400"/>
    </source>
</evidence>
<dbReference type="Pfam" id="PF03551">
    <property type="entry name" value="PadR"/>
    <property type="match status" value="1"/>
</dbReference>
<dbReference type="PANTHER" id="PTHR43252">
    <property type="entry name" value="TRANSCRIPTIONAL REGULATOR YQJI"/>
    <property type="match status" value="1"/>
</dbReference>
<name>F1YI09_9ACTN</name>
<sequence length="191" mass="21352">MALEHAILVSLSERPGTGYEIGQQFSRSIGYFWSATHQQIYRTLKKLHSDGLVSFESIAQDGRPDKKVYTLSDAGRDMLADWVNSPTPLAPLRSDLGVKLRAADLGDLPTVIAELRAHRDEAAAMLAVYRGWVEQYYPDPDALTGRKLGQYLVLRGGVRMSEHTVEWCDEVLDRFQRELDRSAESTSAATP</sequence>
<proteinExistence type="predicted"/>
<evidence type="ECO:0000313" key="3">
    <source>
        <dbReference type="EMBL" id="EGD55563.1"/>
    </source>
</evidence>